<dbReference type="InterPro" id="IPR001279">
    <property type="entry name" value="Metallo-B-lactamas"/>
</dbReference>
<dbReference type="Proteomes" id="UP000298602">
    <property type="component" value="Chromosome"/>
</dbReference>
<dbReference type="InterPro" id="IPR045761">
    <property type="entry name" value="ODP_dom"/>
</dbReference>
<organism evidence="3 4">
    <name type="scientific">Desulfoglaeba alkanexedens ALDC</name>
    <dbReference type="NCBI Taxonomy" id="980445"/>
    <lineage>
        <taxon>Bacteria</taxon>
        <taxon>Pseudomonadati</taxon>
        <taxon>Thermodesulfobacteriota</taxon>
        <taxon>Syntrophobacteria</taxon>
        <taxon>Syntrophobacterales</taxon>
        <taxon>Syntrophobacteraceae</taxon>
        <taxon>Desulfoglaeba</taxon>
    </lineage>
</organism>
<evidence type="ECO:0000313" key="3">
    <source>
        <dbReference type="EMBL" id="QCQ22416.1"/>
    </source>
</evidence>
<dbReference type="PANTHER" id="PTHR43717:SF1">
    <property type="entry name" value="ANAEROBIC NITRIC OXIDE REDUCTASE FLAVORUBREDOXIN"/>
    <property type="match status" value="1"/>
</dbReference>
<dbReference type="InterPro" id="IPR016440">
    <property type="entry name" value="Rubredoxin-O_OxRdtase"/>
</dbReference>
<dbReference type="Pfam" id="PF19583">
    <property type="entry name" value="ODP"/>
    <property type="match status" value="1"/>
</dbReference>
<name>A0A4P8L393_9BACT</name>
<dbReference type="GO" id="GO:0016491">
    <property type="term" value="F:oxidoreductase activity"/>
    <property type="evidence" value="ECO:0007669"/>
    <property type="project" value="InterPro"/>
</dbReference>
<evidence type="ECO:0000259" key="2">
    <source>
        <dbReference type="PROSITE" id="PS50902"/>
    </source>
</evidence>
<dbReference type="CDD" id="cd07709">
    <property type="entry name" value="flavodiiron_proteins_MBL-fold"/>
    <property type="match status" value="1"/>
</dbReference>
<dbReference type="SMART" id="SM00849">
    <property type="entry name" value="Lactamase_B"/>
    <property type="match status" value="1"/>
</dbReference>
<protein>
    <submittedName>
        <fullName evidence="3">FprA family A-type flavoprotein</fullName>
    </submittedName>
</protein>
<accession>A0A4P8L393</accession>
<dbReference type="InterPro" id="IPR029039">
    <property type="entry name" value="Flavoprotein-like_sf"/>
</dbReference>
<dbReference type="RefSeq" id="WP_137424577.1">
    <property type="nucleotide sequence ID" value="NZ_CP040098.1"/>
</dbReference>
<reference evidence="3 4" key="1">
    <citation type="submission" date="2019-05" db="EMBL/GenBank/DDBJ databases">
        <title>The Complete Genome Sequence of the n-alkane-degrading Desulfoglaeba alkanexedens ALDC reveals multiple alkylsuccinate synthase gene clusters.</title>
        <authorList>
            <person name="Callaghan A.V."/>
            <person name="Davidova I.A."/>
            <person name="Duncan K.E."/>
            <person name="Morris B."/>
            <person name="McInerney M.J."/>
        </authorList>
    </citation>
    <scope>NUCLEOTIDE SEQUENCE [LARGE SCALE GENOMIC DNA]</scope>
    <source>
        <strain evidence="3 4">ALDC</strain>
    </source>
</reference>
<sequence>MHSAIPLTEKVFWVGVNDHETDLFEALWPLPYGISYNAYLIVDDRTVLVDAVKGHFLDEHVNRIREALPAGRSIDYLVVNHVEPDHTGALRILRELFPSIRVVGNKKTLELLAGFYGAGGDTHVVQDGDVLDLGTHRLTFHLTPMVHWPETMMTFEASTGILFSGDAFGGYGTVDRGLFDDEMDLAFFESETLRYYANIIGRYSQMVQKAIAKVGTLGIKILAPTHGAVWRTQPRVAVDWYDRWSRQETKSAAVVAYGSMYGNTQKMAERVARALVDAGIRTLVHNLSHSHASYVLRDIWTSRALVLASPTYNTGLFPTMDDLVRLLENKLIKDRLLGVVGSYGWTGGAAKALTAFAERSKWRIVEPVVEVRCAAGDQDLERCAQLGRNLAAAVRA</sequence>
<dbReference type="InterPro" id="IPR036866">
    <property type="entry name" value="RibonucZ/Hydroxyglut_hydro"/>
</dbReference>
<dbReference type="GO" id="GO:0009055">
    <property type="term" value="F:electron transfer activity"/>
    <property type="evidence" value="ECO:0007669"/>
    <property type="project" value="InterPro"/>
</dbReference>
<feature type="domain" description="Flavodoxin-like" evidence="2">
    <location>
        <begin position="253"/>
        <end position="391"/>
    </location>
</feature>
<gene>
    <name evidence="3" type="ORF">FDQ92_09750</name>
</gene>
<comment type="similarity">
    <text evidence="1">In the N-terminal section; belongs to the zinc metallo-hydrolase group 3 family.</text>
</comment>
<dbReference type="AlphaFoldDB" id="A0A4P8L393"/>
<dbReference type="Gene3D" id="3.60.15.10">
    <property type="entry name" value="Ribonuclease Z/Hydroxyacylglutathione hydrolase-like"/>
    <property type="match status" value="1"/>
</dbReference>
<reference evidence="3 4" key="2">
    <citation type="submission" date="2019-05" db="EMBL/GenBank/DDBJ databases">
        <authorList>
            <person name="Suflita J.M."/>
            <person name="Marks C.R."/>
        </authorList>
    </citation>
    <scope>NUCLEOTIDE SEQUENCE [LARGE SCALE GENOMIC DNA]</scope>
    <source>
        <strain evidence="3 4">ALDC</strain>
    </source>
</reference>
<dbReference type="KEGG" id="dax:FDQ92_09750"/>
<keyword evidence="4" id="KW-1185">Reference proteome</keyword>
<dbReference type="PIRSF" id="PIRSF005243">
    <property type="entry name" value="ROO"/>
    <property type="match status" value="1"/>
</dbReference>
<dbReference type="GO" id="GO:0046872">
    <property type="term" value="F:metal ion binding"/>
    <property type="evidence" value="ECO:0007669"/>
    <property type="project" value="InterPro"/>
</dbReference>
<dbReference type="GO" id="GO:0010181">
    <property type="term" value="F:FMN binding"/>
    <property type="evidence" value="ECO:0007669"/>
    <property type="project" value="InterPro"/>
</dbReference>
<dbReference type="PANTHER" id="PTHR43717">
    <property type="entry name" value="ANAEROBIC NITRIC OXIDE REDUCTASE FLAVORUBREDOXIN"/>
    <property type="match status" value="1"/>
</dbReference>
<dbReference type="OrthoDB" id="9800607at2"/>
<proteinExistence type="inferred from homology"/>
<dbReference type="EMBL" id="CP040098">
    <property type="protein sequence ID" value="QCQ22416.1"/>
    <property type="molecule type" value="Genomic_DNA"/>
</dbReference>
<dbReference type="InterPro" id="IPR008254">
    <property type="entry name" value="Flavodoxin/NO_synth"/>
</dbReference>
<dbReference type="PROSITE" id="PS50902">
    <property type="entry name" value="FLAVODOXIN_LIKE"/>
    <property type="match status" value="1"/>
</dbReference>
<evidence type="ECO:0000256" key="1">
    <source>
        <dbReference type="ARBA" id="ARBA00007121"/>
    </source>
</evidence>
<dbReference type="Gene3D" id="3.40.50.360">
    <property type="match status" value="1"/>
</dbReference>
<dbReference type="Pfam" id="PF00258">
    <property type="entry name" value="Flavodoxin_1"/>
    <property type="match status" value="1"/>
</dbReference>
<evidence type="ECO:0000313" key="4">
    <source>
        <dbReference type="Proteomes" id="UP000298602"/>
    </source>
</evidence>
<dbReference type="SUPFAM" id="SSF52218">
    <property type="entry name" value="Flavoproteins"/>
    <property type="match status" value="1"/>
</dbReference>
<dbReference type="SUPFAM" id="SSF56281">
    <property type="entry name" value="Metallo-hydrolase/oxidoreductase"/>
    <property type="match status" value="1"/>
</dbReference>